<dbReference type="Proteomes" id="UP000621670">
    <property type="component" value="Unassembled WGS sequence"/>
</dbReference>
<dbReference type="EMBL" id="JACRUM010000007">
    <property type="protein sequence ID" value="MBC5864113.1"/>
    <property type="molecule type" value="Genomic_DNA"/>
</dbReference>
<accession>A0ABR7JIC2</accession>
<dbReference type="InterPro" id="IPR013766">
    <property type="entry name" value="Thioredoxin_domain"/>
</dbReference>
<evidence type="ECO:0000256" key="7">
    <source>
        <dbReference type="ARBA" id="ARBA00023284"/>
    </source>
</evidence>
<evidence type="ECO:0000256" key="1">
    <source>
        <dbReference type="ARBA" id="ARBA00003330"/>
    </source>
</evidence>
<comment type="catalytic activity">
    <reaction evidence="11">
        <text>a hydroperoxide + [thioredoxin]-dithiol = an alcohol + [thioredoxin]-disulfide + H2O</text>
        <dbReference type="Rhea" id="RHEA:62620"/>
        <dbReference type="Rhea" id="RHEA-COMP:10698"/>
        <dbReference type="Rhea" id="RHEA-COMP:10700"/>
        <dbReference type="ChEBI" id="CHEBI:15377"/>
        <dbReference type="ChEBI" id="CHEBI:29950"/>
        <dbReference type="ChEBI" id="CHEBI:30879"/>
        <dbReference type="ChEBI" id="CHEBI:35924"/>
        <dbReference type="ChEBI" id="CHEBI:50058"/>
        <dbReference type="EC" id="1.11.1.24"/>
    </reaction>
</comment>
<dbReference type="PROSITE" id="PS51352">
    <property type="entry name" value="THIOREDOXIN_2"/>
    <property type="match status" value="1"/>
</dbReference>
<evidence type="ECO:0000259" key="13">
    <source>
        <dbReference type="PROSITE" id="PS51352"/>
    </source>
</evidence>
<name>A0ABR7JIC2_9FLAO</name>
<dbReference type="InterPro" id="IPR000866">
    <property type="entry name" value="AhpC/TSA"/>
</dbReference>
<reference evidence="14 15" key="1">
    <citation type="submission" date="2020-08" db="EMBL/GenBank/DDBJ databases">
        <title>Description of novel Flavobacterium F-400 isolate.</title>
        <authorList>
            <person name="Saticioglu I."/>
            <person name="Duman M."/>
            <person name="Altun S."/>
        </authorList>
    </citation>
    <scope>NUCLEOTIDE SEQUENCE [LARGE SCALE GENOMIC DNA]</scope>
    <source>
        <strain evidence="14 15">F-400</strain>
    </source>
</reference>
<keyword evidence="15" id="KW-1185">Reference proteome</keyword>
<dbReference type="CDD" id="cd02970">
    <property type="entry name" value="PRX_like2"/>
    <property type="match status" value="1"/>
</dbReference>
<keyword evidence="6" id="KW-1015">Disulfide bond</keyword>
<evidence type="ECO:0000256" key="10">
    <source>
        <dbReference type="ARBA" id="ARBA00042639"/>
    </source>
</evidence>
<feature type="signal peptide" evidence="12">
    <location>
        <begin position="1"/>
        <end position="18"/>
    </location>
</feature>
<evidence type="ECO:0000256" key="11">
    <source>
        <dbReference type="ARBA" id="ARBA00049091"/>
    </source>
</evidence>
<dbReference type="RefSeq" id="WP_166137990.1">
    <property type="nucleotide sequence ID" value="NZ_JAAOBY010000008.1"/>
</dbReference>
<comment type="caution">
    <text evidence="14">The sequence shown here is derived from an EMBL/GenBank/DDBJ whole genome shotgun (WGS) entry which is preliminary data.</text>
</comment>
<dbReference type="PANTHER" id="PTHR42801:SF7">
    <property type="entry name" value="SLL1159 PROTEIN"/>
    <property type="match status" value="1"/>
</dbReference>
<evidence type="ECO:0000256" key="12">
    <source>
        <dbReference type="SAM" id="SignalP"/>
    </source>
</evidence>
<comment type="function">
    <text evidence="1">Thiol-specific peroxidase that catalyzes the reduction of hydrogen peroxide and organic hydroperoxides to water and alcohols, respectively. Plays a role in cell protection against oxidative stress by detoxifying peroxides and as sensor of hydrogen peroxide-mediated signaling events.</text>
</comment>
<evidence type="ECO:0000256" key="4">
    <source>
        <dbReference type="ARBA" id="ARBA00022862"/>
    </source>
</evidence>
<dbReference type="PANTHER" id="PTHR42801">
    <property type="entry name" value="THIOREDOXIN-DEPENDENT PEROXIDE REDUCTASE"/>
    <property type="match status" value="1"/>
</dbReference>
<keyword evidence="4" id="KW-0049">Antioxidant</keyword>
<evidence type="ECO:0000256" key="2">
    <source>
        <dbReference type="ARBA" id="ARBA00013017"/>
    </source>
</evidence>
<dbReference type="Gene3D" id="3.40.30.10">
    <property type="entry name" value="Glutaredoxin"/>
    <property type="match status" value="1"/>
</dbReference>
<evidence type="ECO:0000256" key="3">
    <source>
        <dbReference type="ARBA" id="ARBA00022559"/>
    </source>
</evidence>
<proteinExistence type="inferred from homology"/>
<dbReference type="EC" id="1.11.1.24" evidence="2"/>
<dbReference type="InterPro" id="IPR050924">
    <property type="entry name" value="Peroxiredoxin_BCP/PrxQ"/>
</dbReference>
<evidence type="ECO:0000313" key="14">
    <source>
        <dbReference type="EMBL" id="MBC5864113.1"/>
    </source>
</evidence>
<evidence type="ECO:0000256" key="9">
    <source>
        <dbReference type="ARBA" id="ARBA00038489"/>
    </source>
</evidence>
<organism evidence="14 15">
    <name type="scientific">Flavobacterium turcicum</name>
    <dbReference type="NCBI Taxonomy" id="2764718"/>
    <lineage>
        <taxon>Bacteria</taxon>
        <taxon>Pseudomonadati</taxon>
        <taxon>Bacteroidota</taxon>
        <taxon>Flavobacteriia</taxon>
        <taxon>Flavobacteriales</taxon>
        <taxon>Flavobacteriaceae</taxon>
        <taxon>Flavobacterium</taxon>
    </lineage>
</organism>
<keyword evidence="3" id="KW-0575">Peroxidase</keyword>
<dbReference type="Pfam" id="PF00578">
    <property type="entry name" value="AhpC-TSA"/>
    <property type="match status" value="1"/>
</dbReference>
<comment type="similarity">
    <text evidence="9">Belongs to the peroxiredoxin family. BCP/PrxQ subfamily.</text>
</comment>
<protein>
    <recommendedName>
        <fullName evidence="2">thioredoxin-dependent peroxiredoxin</fullName>
        <ecNumber evidence="2">1.11.1.24</ecNumber>
    </recommendedName>
    <alternativeName>
        <fullName evidence="8">Thioredoxin peroxidase</fullName>
    </alternativeName>
    <alternativeName>
        <fullName evidence="10">Thioredoxin-dependent peroxiredoxin Bcp</fullName>
    </alternativeName>
</protein>
<evidence type="ECO:0000256" key="8">
    <source>
        <dbReference type="ARBA" id="ARBA00032824"/>
    </source>
</evidence>
<keyword evidence="7" id="KW-0676">Redox-active center</keyword>
<keyword evidence="5" id="KW-0560">Oxidoreductase</keyword>
<evidence type="ECO:0000256" key="5">
    <source>
        <dbReference type="ARBA" id="ARBA00023002"/>
    </source>
</evidence>
<feature type="chain" id="PRO_5046465589" description="thioredoxin-dependent peroxiredoxin" evidence="12">
    <location>
        <begin position="19"/>
        <end position="201"/>
    </location>
</feature>
<dbReference type="SUPFAM" id="SSF52833">
    <property type="entry name" value="Thioredoxin-like"/>
    <property type="match status" value="1"/>
</dbReference>
<sequence length="201" mass="22112">MKKIIALVFIISSFSVRAQTELPKSATEIAPLLIGEKIPSVSLKTVENKLVNLQDLFAKQKTIVLVYRGGWCPYCNAHLAAMGEVEEDLLALGYQIIAISPDAPENLKSTEEKQKLNYMLLSDSDGLFSKSVGIAFQAPENYKNTISKGSLGTNKSFLPVPALFILNKNAEIEFEYLTPNFKTRISTELLIAVAQALQSKS</sequence>
<evidence type="ECO:0000313" key="15">
    <source>
        <dbReference type="Proteomes" id="UP000621670"/>
    </source>
</evidence>
<dbReference type="InterPro" id="IPR036249">
    <property type="entry name" value="Thioredoxin-like_sf"/>
</dbReference>
<feature type="domain" description="Thioredoxin" evidence="13">
    <location>
        <begin position="32"/>
        <end position="199"/>
    </location>
</feature>
<gene>
    <name evidence="14" type="ORF">H8R26_11835</name>
</gene>
<evidence type="ECO:0000256" key="6">
    <source>
        <dbReference type="ARBA" id="ARBA00023157"/>
    </source>
</evidence>
<keyword evidence="12" id="KW-0732">Signal</keyword>